<evidence type="ECO:0000313" key="1">
    <source>
        <dbReference type="EMBL" id="ASF00731.1"/>
    </source>
</evidence>
<sequence length="229" mass="25398">MAISVDTVYQRVLALANKEQRGYITPQEFNLLAGQAQMEIFEQYFYDAKSEDKNLKNSTEFSNVDEILDEKISMFKTSSSIPTSSGVGILPGNLYRLGSVYNNGSMVEVEEITSTEAMYLLQSPLTSPTIQFPAFVRSSNSTINVYPNLVTGVSCNYIRLPSTPQWGYIVVNEKALYNNGTSINFEIHIGDSSELVYKILSLAGIVIAKPGLGTYGDQQINTQKTQEKQ</sequence>
<proteinExistence type="predicted"/>
<protein>
    <submittedName>
        <fullName evidence="1">Putative structural protein</fullName>
    </submittedName>
</protein>
<reference evidence="1" key="2">
    <citation type="journal article" date="2017" name="Nat. Commun.">
        <title>Single-virus genomics reveals hidden cosmopolitan and abundant viruses.</title>
        <authorList>
            <person name="Martinez-Hernandez F."/>
            <person name="Fornas O."/>
            <person name="Lluesma Gomez M."/>
            <person name="Bolduc B."/>
            <person name="de la Cruz Pena M.J."/>
            <person name="Martinez J.M."/>
            <person name="Anton J."/>
            <person name="Gasol J.M."/>
            <person name="Rosselli R."/>
            <person name="Rodriguez-Valera F."/>
            <person name="Sullivan M.B."/>
            <person name="Acinas S.G."/>
            <person name="Martinez-Garcia M."/>
        </authorList>
    </citation>
    <scope>NUCLEOTIDE SEQUENCE</scope>
</reference>
<accession>A0A218MNC8</accession>
<dbReference type="EMBL" id="KY052853">
    <property type="protein sequence ID" value="ASF00731.1"/>
    <property type="molecule type" value="Genomic_DNA"/>
</dbReference>
<reference evidence="1" key="1">
    <citation type="submission" date="2016-10" db="EMBL/GenBank/DDBJ databases">
        <authorList>
            <person name="Varghese N."/>
        </authorList>
    </citation>
    <scope>NUCLEOTIDE SEQUENCE</scope>
</reference>
<organism evidence="1">
    <name type="scientific">uncultured virus</name>
    <dbReference type="NCBI Taxonomy" id="340016"/>
    <lineage>
        <taxon>Viruses</taxon>
        <taxon>environmental samples</taxon>
    </lineage>
</organism>
<name>A0A218MNC8_9VIRU</name>